<gene>
    <name evidence="2" type="ORF">SLOPH_1113</name>
</gene>
<dbReference type="Proteomes" id="UP000014978">
    <property type="component" value="Unassembled WGS sequence"/>
</dbReference>
<dbReference type="HOGENOM" id="CLU_1006705_0_0_1"/>
<dbReference type="AlphaFoldDB" id="S7XHK2"/>
<keyword evidence="3" id="KW-1185">Reference proteome</keyword>
<name>S7XHK2_SPRLO</name>
<accession>S7XHK2</accession>
<feature type="non-terminal residue" evidence="2">
    <location>
        <position position="277"/>
    </location>
</feature>
<dbReference type="EMBL" id="ATCN01000719">
    <property type="protein sequence ID" value="EPR78534.1"/>
    <property type="molecule type" value="Genomic_DNA"/>
</dbReference>
<reference evidence="3" key="1">
    <citation type="journal article" date="2013" name="PLoS Genet.">
        <title>The genome of Spraguea lophii and the basis of host-microsporidian interactions.</title>
        <authorList>
            <person name="Campbell S.E."/>
            <person name="Williams T.A."/>
            <person name="Yousuf A."/>
            <person name="Soanes D.M."/>
            <person name="Paszkiewicz K.H."/>
            <person name="Williams B.A.P."/>
        </authorList>
    </citation>
    <scope>NUCLEOTIDE SEQUENCE [LARGE SCALE GENOMIC DNA]</scope>
    <source>
        <strain evidence="3">42_110</strain>
    </source>
</reference>
<comment type="caution">
    <text evidence="2">The sequence shown here is derived from an EMBL/GenBank/DDBJ whole genome shotgun (WGS) entry which is preliminary data.</text>
</comment>
<sequence length="277" mass="31754">MACTHPHDTSTSACLSCSGCLITEITSKHLIFSSKAKIQIFNYVSKSVNINYEEFEEFLHSTDFRTNNTTDAINDTDNNTTEAIKDTNNNITNEMTNNNNTTKAIKDTNSNITTETNNNNIKTKNNNNTTNNTTENNNNTTKNITEKIKIIDKRDLNNLIKNNIDSSIFNLTHLELTYKNLKPHNNIVTECIYLKKILHKKINKKYNIIDIDLPQSIGYNIINNSTGIVINHNKEHIEEITVEEFIEITNIKDLLIKYFNIKENKESIIKCNNINYS</sequence>
<evidence type="ECO:0000313" key="2">
    <source>
        <dbReference type="EMBL" id="EPR78534.1"/>
    </source>
</evidence>
<organism evidence="2 3">
    <name type="scientific">Spraguea lophii (strain 42_110)</name>
    <name type="common">Microsporidian parasite</name>
    <dbReference type="NCBI Taxonomy" id="1358809"/>
    <lineage>
        <taxon>Eukaryota</taxon>
        <taxon>Fungi</taxon>
        <taxon>Fungi incertae sedis</taxon>
        <taxon>Microsporidia</taxon>
        <taxon>Spragueidae</taxon>
        <taxon>Spraguea</taxon>
    </lineage>
</organism>
<dbReference type="VEuPathDB" id="MicrosporidiaDB:SLOPH_1113"/>
<evidence type="ECO:0000256" key="1">
    <source>
        <dbReference type="SAM" id="MobiDB-lite"/>
    </source>
</evidence>
<evidence type="ECO:0000313" key="3">
    <source>
        <dbReference type="Proteomes" id="UP000014978"/>
    </source>
</evidence>
<proteinExistence type="predicted"/>
<dbReference type="InParanoid" id="S7XHK2"/>
<feature type="region of interest" description="Disordered" evidence="1">
    <location>
        <begin position="116"/>
        <end position="140"/>
    </location>
</feature>
<protein>
    <submittedName>
        <fullName evidence="2">Uncharacterized protein</fullName>
    </submittedName>
</protein>